<reference evidence="1 2" key="1">
    <citation type="journal article" date="2015" name="Genome Announc.">
        <title>Complete Genome Sequence of Biocontrol Strain Pseudomonas fluorescens LBUM223.</title>
        <authorList>
            <person name="Roquigny R."/>
            <person name="Arseneault T."/>
            <person name="Gadkar V.J."/>
            <person name="Novinscak A."/>
            <person name="Joly D.L."/>
            <person name="Filion M."/>
        </authorList>
    </citation>
    <scope>NUCLEOTIDE SEQUENCE [LARGE SCALE GENOMIC DNA]</scope>
    <source>
        <strain evidence="1 2">LBUM223</strain>
    </source>
</reference>
<gene>
    <name evidence="1" type="ORF">VO64_5826</name>
</gene>
<name>A0AAU8TW32_9PSED</name>
<dbReference type="EMBL" id="CP011117">
    <property type="protein sequence ID" value="AKA86372.1"/>
    <property type="molecule type" value="Genomic_DNA"/>
</dbReference>
<dbReference type="AlphaFoldDB" id="A0AAU8TW32"/>
<evidence type="ECO:0000313" key="1">
    <source>
        <dbReference type="EMBL" id="AKA86372.1"/>
    </source>
</evidence>
<evidence type="ECO:0000313" key="2">
    <source>
        <dbReference type="Proteomes" id="UP000033099"/>
    </source>
</evidence>
<dbReference type="KEGG" id="pfb:VO64_5826"/>
<accession>A0AAU8TW32</accession>
<sequence length="99" mass="11059">MSDDVLLNELKAVLLKHLAPTTSLVRAQIYNLKMNFQFEKRASGAEKDQLNVSLVGMVAPSVYERMQAPQLATLFDESLNNVTTTFDISELKQATKEAK</sequence>
<organism evidence="1 2">
    <name type="scientific">Pseudomonas synxantha</name>
    <dbReference type="NCBI Taxonomy" id="47883"/>
    <lineage>
        <taxon>Bacteria</taxon>
        <taxon>Pseudomonadati</taxon>
        <taxon>Pseudomonadota</taxon>
        <taxon>Gammaproteobacteria</taxon>
        <taxon>Pseudomonadales</taxon>
        <taxon>Pseudomonadaceae</taxon>
        <taxon>Pseudomonas</taxon>
    </lineage>
</organism>
<proteinExistence type="predicted"/>
<protein>
    <submittedName>
        <fullName evidence="1">Uncharacterized protein</fullName>
    </submittedName>
</protein>
<dbReference type="Proteomes" id="UP000033099">
    <property type="component" value="Chromosome"/>
</dbReference>